<gene>
    <name evidence="1" type="ordered locus">CNE_BB1p06830</name>
</gene>
<dbReference type="Proteomes" id="UP000006798">
    <property type="component" value="Plasmid pBB1"/>
</dbReference>
<evidence type="ECO:0000313" key="2">
    <source>
        <dbReference type="Proteomes" id="UP000006798"/>
    </source>
</evidence>
<dbReference type="AlphaFoldDB" id="F8GXN3"/>
<proteinExistence type="predicted"/>
<keyword evidence="1" id="KW-0614">Plasmid</keyword>
<sequence>MHTLTNPQAGVRLQARLNLIDCQKQQWSLPAAVRTVVCYEAGQDAFWICRAAGTWH</sequence>
<dbReference type="HOGENOM" id="CLU_3006607_0_0_4"/>
<protein>
    <submittedName>
        <fullName evidence="1">Uncharacterized protein</fullName>
    </submittedName>
</protein>
<accession>F8GXN3</accession>
<geneLocation type="plasmid" evidence="1 2">
    <name>pBB1</name>
</geneLocation>
<evidence type="ECO:0000313" key="1">
    <source>
        <dbReference type="EMBL" id="AEI82103.1"/>
    </source>
</evidence>
<name>F8GXN3_CUPNN</name>
<organism evidence="1 2">
    <name type="scientific">Cupriavidus necator (strain ATCC 43291 / DSM 13513 / CCUG 52238 / LMG 8453 / N-1)</name>
    <name type="common">Ralstonia eutropha</name>
    <dbReference type="NCBI Taxonomy" id="1042878"/>
    <lineage>
        <taxon>Bacteria</taxon>
        <taxon>Pseudomonadati</taxon>
        <taxon>Pseudomonadota</taxon>
        <taxon>Betaproteobacteria</taxon>
        <taxon>Burkholderiales</taxon>
        <taxon>Burkholderiaceae</taxon>
        <taxon>Cupriavidus</taxon>
    </lineage>
</organism>
<dbReference type="KEGG" id="cnc:CNE_BB1p06830"/>
<dbReference type="EMBL" id="CP002879">
    <property type="protein sequence ID" value="AEI82103.1"/>
    <property type="molecule type" value="Genomic_DNA"/>
</dbReference>
<reference evidence="1 2" key="1">
    <citation type="journal article" date="2011" name="J. Bacteriol.">
        <title>Complete genome sequence of the type strain Cupriavidus necator N-1.</title>
        <authorList>
            <person name="Poehlein A."/>
            <person name="Kusian B."/>
            <person name="Friedrich B."/>
            <person name="Daniel R."/>
            <person name="Bowien B."/>
        </authorList>
    </citation>
    <scope>NUCLEOTIDE SEQUENCE [LARGE SCALE GENOMIC DNA]</scope>
    <source>
        <strain evidence="2">ATCC 43291 / DSM 13513 / CCUG 52238 / LMG 8453 / N-1</strain>
        <plasmid evidence="1 2">pBB1</plasmid>
    </source>
</reference>